<dbReference type="Pfam" id="PF12034">
    <property type="entry name" value="YfbK_C"/>
    <property type="match status" value="1"/>
</dbReference>
<dbReference type="Gene3D" id="3.40.50.410">
    <property type="entry name" value="von Willebrand factor, type A domain"/>
    <property type="match status" value="1"/>
</dbReference>
<evidence type="ECO:0000256" key="1">
    <source>
        <dbReference type="SAM" id="SignalP"/>
    </source>
</evidence>
<dbReference type="OrthoDB" id="9805121at2"/>
<dbReference type="RefSeq" id="WP_109721050.1">
    <property type="nucleotide sequence ID" value="NZ_QEQK01000012.1"/>
</dbReference>
<evidence type="ECO:0000313" key="4">
    <source>
        <dbReference type="Proteomes" id="UP000251800"/>
    </source>
</evidence>
<dbReference type="CDD" id="cd01465">
    <property type="entry name" value="vWA_subgroup"/>
    <property type="match status" value="1"/>
</dbReference>
<dbReference type="InterPro" id="IPR021908">
    <property type="entry name" value="YfbK_C"/>
</dbReference>
<gene>
    <name evidence="3" type="ORF">DEH80_13560</name>
</gene>
<name>A0A383XRJ2_9GAMM</name>
<reference evidence="3 4" key="1">
    <citation type="submission" date="2018-05" db="EMBL/GenBank/DDBJ databases">
        <title>Abyssibacter profundi OUC007T gen. nov., sp. nov, a marine bacterium isolated from seawater of the Mariana Trench.</title>
        <authorList>
            <person name="Zhou S."/>
        </authorList>
    </citation>
    <scope>NUCLEOTIDE SEQUENCE [LARGE SCALE GENOMIC DNA]</scope>
    <source>
        <strain evidence="3 4">OUC007</strain>
    </source>
</reference>
<comment type="caution">
    <text evidence="3">The sequence shown here is derived from an EMBL/GenBank/DDBJ whole genome shotgun (WGS) entry which is preliminary data.</text>
</comment>
<evidence type="ECO:0000259" key="2">
    <source>
        <dbReference type="PROSITE" id="PS50234"/>
    </source>
</evidence>
<dbReference type="PANTHER" id="PTHR10579:SF43">
    <property type="entry name" value="ZINC FINGER (C3HC4-TYPE RING FINGER) FAMILY PROTEIN"/>
    <property type="match status" value="1"/>
</dbReference>
<dbReference type="Proteomes" id="UP000251800">
    <property type="component" value="Unassembled WGS sequence"/>
</dbReference>
<dbReference type="Pfam" id="PF00092">
    <property type="entry name" value="VWA"/>
    <property type="match status" value="1"/>
</dbReference>
<organism evidence="3 4">
    <name type="scientific">Abyssibacter profundi</name>
    <dbReference type="NCBI Taxonomy" id="2182787"/>
    <lineage>
        <taxon>Bacteria</taxon>
        <taxon>Pseudomonadati</taxon>
        <taxon>Pseudomonadota</taxon>
        <taxon>Gammaproteobacteria</taxon>
        <taxon>Chromatiales</taxon>
        <taxon>Oceanococcaceae</taxon>
        <taxon>Abyssibacter</taxon>
    </lineage>
</organism>
<dbReference type="InterPro" id="IPR002035">
    <property type="entry name" value="VWF_A"/>
</dbReference>
<keyword evidence="1" id="KW-0732">Signal</keyword>
<protein>
    <recommendedName>
        <fullName evidence="2">VWFA domain-containing protein</fullName>
    </recommendedName>
</protein>
<dbReference type="InterPro" id="IPR022156">
    <property type="entry name" value="Uncharacterised_YfbK_N"/>
</dbReference>
<keyword evidence="4" id="KW-1185">Reference proteome</keyword>
<dbReference type="InterPro" id="IPR051266">
    <property type="entry name" value="CLCR"/>
</dbReference>
<dbReference type="InterPro" id="IPR036465">
    <property type="entry name" value="vWFA_dom_sf"/>
</dbReference>
<evidence type="ECO:0000313" key="3">
    <source>
        <dbReference type="EMBL" id="PWN55246.1"/>
    </source>
</evidence>
<proteinExistence type="predicted"/>
<dbReference type="EMBL" id="QEQK01000012">
    <property type="protein sequence ID" value="PWN55246.1"/>
    <property type="molecule type" value="Genomic_DNA"/>
</dbReference>
<dbReference type="PANTHER" id="PTHR10579">
    <property type="entry name" value="CALCIUM-ACTIVATED CHLORIDE CHANNEL REGULATOR"/>
    <property type="match status" value="1"/>
</dbReference>
<dbReference type="AlphaFoldDB" id="A0A383XRJ2"/>
<feature type="signal peptide" evidence="1">
    <location>
        <begin position="1"/>
        <end position="23"/>
    </location>
</feature>
<accession>A0A383XRJ2</accession>
<dbReference type="SMART" id="SM00327">
    <property type="entry name" value="VWA"/>
    <property type="match status" value="1"/>
</dbReference>
<feature type="chain" id="PRO_5016963144" description="VWFA domain-containing protein" evidence="1">
    <location>
        <begin position="24"/>
        <end position="576"/>
    </location>
</feature>
<dbReference type="PROSITE" id="PS51257">
    <property type="entry name" value="PROKAR_LIPOPROTEIN"/>
    <property type="match status" value="1"/>
</dbReference>
<dbReference type="Pfam" id="PF12450">
    <property type="entry name" value="vWF_A"/>
    <property type="match status" value="1"/>
</dbReference>
<sequence>MTRFPRFHLWLGAAVITGLAACAAEPPTQPQPVATPALHPAETTPAYSDAQAELRQSRAADQAIQQQGKLQAQRLMAAPAITPRPPRPSQHFNREGYEAITEHRFHDPRVTPLSTFGLDVDTASYANVRRLLNAGRMPPVDAVRVEELINYFDYSPLPVSGEHPIRLRSELTQAPWAPGHLLAMVQVAAEVPTPAERGPNRLVFLIDTSGSMQAADKLPMLQRAYRQLIEQLDANDSVAIVTYAGQAGLALPATSGEQKTALLQAINQLRAGGSTAGAQGIELAYRIAREQFDPQANNRVILATDGDFNVGASSQGELVRLIEKHRDQGIFLTVLGLGTGNYQDGRMHRLADHGDGNYYYIDSDLEARRVLVDKLQGTLVTVAKDVKLQVEFNPEAVASYRLLGYESRALAAEDFTDDRKDAGDVGAGQRVTALYEIVPKAGHGSTAPSLRYQSRASRPTARHSGEWMLVKARYKQPAGGASQPLRHVVASQPRPMDDASDDLQWAASVAEFGLILRSSDHAGQASLTAVLQRAERLAAGHQPLRREFVGLVRQASALALTQPGRPVPPLAAHHRQ</sequence>
<feature type="domain" description="VWFA" evidence="2">
    <location>
        <begin position="201"/>
        <end position="379"/>
    </location>
</feature>
<dbReference type="SUPFAM" id="SSF53300">
    <property type="entry name" value="vWA-like"/>
    <property type="match status" value="1"/>
</dbReference>
<dbReference type="PROSITE" id="PS50234">
    <property type="entry name" value="VWFA"/>
    <property type="match status" value="1"/>
</dbReference>